<evidence type="ECO:0000313" key="6">
    <source>
        <dbReference type="EMBL" id="GAI32345.1"/>
    </source>
</evidence>
<dbReference type="PANTHER" id="PTHR43261:SF1">
    <property type="entry name" value="RIBOSOME-RELEASING FACTOR 2, MITOCHONDRIAL"/>
    <property type="match status" value="1"/>
</dbReference>
<keyword evidence="1" id="KW-0547">Nucleotide-binding</keyword>
<dbReference type="PANTHER" id="PTHR43261">
    <property type="entry name" value="TRANSLATION ELONGATION FACTOR G-RELATED"/>
    <property type="match status" value="1"/>
</dbReference>
<evidence type="ECO:0000256" key="3">
    <source>
        <dbReference type="ARBA" id="ARBA00022917"/>
    </source>
</evidence>
<dbReference type="InterPro" id="IPR035647">
    <property type="entry name" value="EFG_III/V"/>
</dbReference>
<feature type="non-terminal residue" evidence="6">
    <location>
        <position position="1"/>
    </location>
</feature>
<dbReference type="InterPro" id="IPR005517">
    <property type="entry name" value="Transl_elong_EFG/EF2_IV"/>
</dbReference>
<keyword evidence="3" id="KW-0648">Protein biosynthesis</keyword>
<feature type="non-terminal residue" evidence="6">
    <location>
        <position position="292"/>
    </location>
</feature>
<dbReference type="Pfam" id="PF03764">
    <property type="entry name" value="EFG_IV"/>
    <property type="match status" value="1"/>
</dbReference>
<dbReference type="SUPFAM" id="SSF50447">
    <property type="entry name" value="Translation proteins"/>
    <property type="match status" value="1"/>
</dbReference>
<proteinExistence type="predicted"/>
<keyword evidence="4" id="KW-0342">GTP-binding</keyword>
<dbReference type="GO" id="GO:0003746">
    <property type="term" value="F:translation elongation factor activity"/>
    <property type="evidence" value="ECO:0007669"/>
    <property type="project" value="UniProtKB-KW"/>
</dbReference>
<reference evidence="6" key="1">
    <citation type="journal article" date="2014" name="Front. Microbiol.">
        <title>High frequency of phylogenetically diverse reductive dehalogenase-homologous genes in deep subseafloor sedimentary metagenomes.</title>
        <authorList>
            <person name="Kawai M."/>
            <person name="Futagami T."/>
            <person name="Toyoda A."/>
            <person name="Takaki Y."/>
            <person name="Nishi S."/>
            <person name="Hori S."/>
            <person name="Arai W."/>
            <person name="Tsubouchi T."/>
            <person name="Morono Y."/>
            <person name="Uchiyama I."/>
            <person name="Ito T."/>
            <person name="Fujiyama A."/>
            <person name="Inagaki F."/>
            <person name="Takami H."/>
        </authorList>
    </citation>
    <scope>NUCLEOTIDE SEQUENCE</scope>
    <source>
        <strain evidence="6">Expedition CK06-06</strain>
    </source>
</reference>
<evidence type="ECO:0000256" key="1">
    <source>
        <dbReference type="ARBA" id="ARBA00022741"/>
    </source>
</evidence>
<dbReference type="SMART" id="SM00889">
    <property type="entry name" value="EFG_IV"/>
    <property type="match status" value="1"/>
</dbReference>
<dbReference type="InterPro" id="IPR047872">
    <property type="entry name" value="EFG_IV"/>
</dbReference>
<dbReference type="CDD" id="cd01434">
    <property type="entry name" value="EFG_mtEFG1_IV"/>
    <property type="match status" value="1"/>
</dbReference>
<name>X1NZX8_9ZZZZ</name>
<dbReference type="InterPro" id="IPR009000">
    <property type="entry name" value="Transl_B-barrel_sf"/>
</dbReference>
<dbReference type="Gene3D" id="3.30.230.10">
    <property type="match status" value="1"/>
</dbReference>
<evidence type="ECO:0000256" key="2">
    <source>
        <dbReference type="ARBA" id="ARBA00022768"/>
    </source>
</evidence>
<organism evidence="6">
    <name type="scientific">marine sediment metagenome</name>
    <dbReference type="NCBI Taxonomy" id="412755"/>
    <lineage>
        <taxon>unclassified sequences</taxon>
        <taxon>metagenomes</taxon>
        <taxon>ecological metagenomes</taxon>
    </lineage>
</organism>
<evidence type="ECO:0000256" key="4">
    <source>
        <dbReference type="ARBA" id="ARBA00023134"/>
    </source>
</evidence>
<gene>
    <name evidence="6" type="ORF">S06H3_27122</name>
</gene>
<accession>X1NZX8</accession>
<comment type="caution">
    <text evidence="6">The sequence shown here is derived from an EMBL/GenBank/DDBJ whole genome shotgun (WGS) entry which is preliminary data.</text>
</comment>
<dbReference type="SUPFAM" id="SSF54211">
    <property type="entry name" value="Ribosomal protein S5 domain 2-like"/>
    <property type="match status" value="1"/>
</dbReference>
<dbReference type="Gene3D" id="3.30.70.870">
    <property type="entry name" value="Elongation Factor G (Translational Gtpase), domain 3"/>
    <property type="match status" value="1"/>
</dbReference>
<protein>
    <recommendedName>
        <fullName evidence="5">Translation elongation factor EFG/EF2 domain-containing protein</fullName>
    </recommendedName>
</protein>
<dbReference type="CDD" id="cd16262">
    <property type="entry name" value="EFG_III"/>
    <property type="match status" value="1"/>
</dbReference>
<feature type="domain" description="Translation elongation factor EFG/EF2" evidence="5">
    <location>
        <begin position="144"/>
        <end position="267"/>
    </location>
</feature>
<dbReference type="FunFam" id="3.30.70.870:FF:000001">
    <property type="entry name" value="Elongation factor G"/>
    <property type="match status" value="1"/>
</dbReference>
<dbReference type="InterPro" id="IPR009022">
    <property type="entry name" value="EFG_III"/>
</dbReference>
<dbReference type="InterPro" id="IPR014721">
    <property type="entry name" value="Ribsml_uS5_D2-typ_fold_subgr"/>
</dbReference>
<dbReference type="Pfam" id="PF03144">
    <property type="entry name" value="GTP_EFTU_D2"/>
    <property type="match status" value="1"/>
</dbReference>
<dbReference type="GO" id="GO:0032790">
    <property type="term" value="P:ribosome disassembly"/>
    <property type="evidence" value="ECO:0007669"/>
    <property type="project" value="TreeGrafter"/>
</dbReference>
<dbReference type="Pfam" id="PF14492">
    <property type="entry name" value="EFG_III"/>
    <property type="match status" value="1"/>
</dbReference>
<dbReference type="InterPro" id="IPR020568">
    <property type="entry name" value="Ribosomal_Su5_D2-typ_SF"/>
</dbReference>
<sequence length="292" mass="31454">KVRQQSLNVNRSRRENITRIFEMHADERKILDSASAGDIVAVVGLKETLTGDTICATKNPVCLPSIRFPETVISMSIEAKTAAEKSKLAGALADLRREDPTFECKVDSETGQTIISGMGELHLEILQHKLVREKGVDVRVGKPRVAYKEAITKLSQAEGKFIRQTGGHGQYGHVVLTVEPLLTEDGHWSRDIEFESKVSGQMVPKEYIPAVGRAVKDALSSGVLASYPVVGVKVTLIGGSFHSVDSSELAFEQAAAIAVEKAIKEAGAVLLEPIMRVQVVVPEASFGAVQGG</sequence>
<evidence type="ECO:0000259" key="5">
    <source>
        <dbReference type="SMART" id="SM00889"/>
    </source>
</evidence>
<dbReference type="AlphaFoldDB" id="X1NZX8"/>
<dbReference type="SUPFAM" id="SSF54980">
    <property type="entry name" value="EF-G C-terminal domain-like"/>
    <property type="match status" value="1"/>
</dbReference>
<dbReference type="InterPro" id="IPR041095">
    <property type="entry name" value="EFG_II"/>
</dbReference>
<dbReference type="GO" id="GO:0005525">
    <property type="term" value="F:GTP binding"/>
    <property type="evidence" value="ECO:0007669"/>
    <property type="project" value="UniProtKB-KW"/>
</dbReference>
<dbReference type="EMBL" id="BARV01015717">
    <property type="protein sequence ID" value="GAI32345.1"/>
    <property type="molecule type" value="Genomic_DNA"/>
</dbReference>
<keyword evidence="2" id="KW-0251">Elongation factor</keyword>
<dbReference type="Gene3D" id="2.40.30.10">
    <property type="entry name" value="Translation factors"/>
    <property type="match status" value="1"/>
</dbReference>
<dbReference type="InterPro" id="IPR004161">
    <property type="entry name" value="EFTu-like_2"/>
</dbReference>